<dbReference type="EMBL" id="CM002236">
    <property type="protein sequence ID" value="EAA34509.2"/>
    <property type="molecule type" value="Genomic_DNA"/>
</dbReference>
<evidence type="ECO:0000259" key="9">
    <source>
        <dbReference type="SMART" id="SM01320"/>
    </source>
</evidence>
<proteinExistence type="inferred from homology"/>
<dbReference type="STRING" id="367110.Q7SCN7"/>
<dbReference type="PANTHER" id="PTHR31145">
    <property type="entry name" value="INTEGRAL MEMBRANE PROTEIN (AFU_ORTHOLOGUE AFUA_7G01610)"/>
    <property type="match status" value="1"/>
</dbReference>
<organism evidence="10 11">
    <name type="scientific">Neurospora crassa (strain ATCC 24698 / 74-OR23-1A / CBS 708.71 / DSM 1257 / FGSC 987)</name>
    <dbReference type="NCBI Taxonomy" id="367110"/>
    <lineage>
        <taxon>Eukaryota</taxon>
        <taxon>Fungi</taxon>
        <taxon>Dikarya</taxon>
        <taxon>Ascomycota</taxon>
        <taxon>Pezizomycotina</taxon>
        <taxon>Sordariomycetes</taxon>
        <taxon>Sordariomycetidae</taxon>
        <taxon>Sordariales</taxon>
        <taxon>Sordariaceae</taxon>
        <taxon>Neurospora</taxon>
    </lineage>
</organism>
<evidence type="ECO:0000256" key="4">
    <source>
        <dbReference type="ARBA" id="ARBA00022729"/>
    </source>
</evidence>
<evidence type="ECO:0000256" key="8">
    <source>
        <dbReference type="SAM" id="Phobius"/>
    </source>
</evidence>
<feature type="transmembrane region" description="Helical" evidence="8">
    <location>
        <begin position="883"/>
        <end position="905"/>
    </location>
</feature>
<dbReference type="RefSeq" id="XP_963745.2">
    <property type="nucleotide sequence ID" value="XM_958652.2"/>
</dbReference>
<evidence type="ECO:0000256" key="5">
    <source>
        <dbReference type="ARBA" id="ARBA00022989"/>
    </source>
</evidence>
<gene>
    <name evidence="10" type="ORF">NCU09374</name>
</gene>
<dbReference type="GO" id="GO:0016020">
    <property type="term" value="C:membrane"/>
    <property type="evidence" value="ECO:0000318"/>
    <property type="project" value="GO_Central"/>
</dbReference>
<keyword evidence="4" id="KW-0732">Signal</keyword>
<feature type="transmembrane region" description="Helical" evidence="8">
    <location>
        <begin position="664"/>
        <end position="689"/>
    </location>
</feature>
<dbReference type="Pfam" id="PF14558">
    <property type="entry name" value="TRP_N"/>
    <property type="match status" value="1"/>
</dbReference>
<feature type="transmembrane region" description="Helical" evidence="8">
    <location>
        <begin position="852"/>
        <end position="871"/>
    </location>
</feature>
<dbReference type="InterPro" id="IPR040241">
    <property type="entry name" value="TRP_Flc/Pkd2-like"/>
</dbReference>
<keyword evidence="6 8" id="KW-0472">Membrane</keyword>
<name>Q7SCN7_NEUCR</name>
<feature type="compositionally biased region" description="Polar residues" evidence="7">
    <location>
        <begin position="1018"/>
        <end position="1042"/>
    </location>
</feature>
<evidence type="ECO:0000256" key="7">
    <source>
        <dbReference type="SAM" id="MobiDB-lite"/>
    </source>
</evidence>
<feature type="domain" description="ML-like" evidence="9">
    <location>
        <begin position="338"/>
        <end position="526"/>
    </location>
</feature>
<evidence type="ECO:0000256" key="1">
    <source>
        <dbReference type="ARBA" id="ARBA00004141"/>
    </source>
</evidence>
<feature type="region of interest" description="Disordered" evidence="7">
    <location>
        <begin position="1222"/>
        <end position="1391"/>
    </location>
</feature>
<dbReference type="SMART" id="SM01320">
    <property type="entry name" value="TRP_N"/>
    <property type="match status" value="1"/>
</dbReference>
<dbReference type="GO" id="GO:0055085">
    <property type="term" value="P:transmembrane transport"/>
    <property type="evidence" value="ECO:0000318"/>
    <property type="project" value="GO_Central"/>
</dbReference>
<dbReference type="OrthoDB" id="5312224at2759"/>
<comment type="subcellular location">
    <subcellularLocation>
        <location evidence="1">Membrane</location>
        <topology evidence="1">Multi-pass membrane protein</topology>
    </subcellularLocation>
</comment>
<keyword evidence="11" id="KW-1185">Reference proteome</keyword>
<feature type="compositionally biased region" description="Polar residues" evidence="7">
    <location>
        <begin position="1362"/>
        <end position="1375"/>
    </location>
</feature>
<feature type="transmembrane region" description="Helical" evidence="8">
    <location>
        <begin position="709"/>
        <end position="734"/>
    </location>
</feature>
<feature type="region of interest" description="Disordered" evidence="7">
    <location>
        <begin position="1141"/>
        <end position="1160"/>
    </location>
</feature>
<feature type="compositionally biased region" description="Basic residues" evidence="7">
    <location>
        <begin position="1314"/>
        <end position="1325"/>
    </location>
</feature>
<feature type="transmembrane region" description="Helical" evidence="8">
    <location>
        <begin position="740"/>
        <end position="761"/>
    </location>
</feature>
<feature type="transmembrane region" description="Helical" evidence="8">
    <location>
        <begin position="820"/>
        <end position="840"/>
    </location>
</feature>
<comment type="similarity">
    <text evidence="2">Belongs to the transient receptor potential (TRP) ion channel family.</text>
</comment>
<dbReference type="VEuPathDB" id="FungiDB:NCU09374"/>
<feature type="compositionally biased region" description="Polar residues" evidence="7">
    <location>
        <begin position="1077"/>
        <end position="1093"/>
    </location>
</feature>
<feature type="region of interest" description="Disordered" evidence="7">
    <location>
        <begin position="83"/>
        <end position="153"/>
    </location>
</feature>
<dbReference type="InterPro" id="IPR032800">
    <property type="entry name" value="TRP_N"/>
</dbReference>
<sequence>MPVPFLLFRPICSVPTSTVNLDFIISVSGHLMDRLWASPSSRSCIRPERFPLDSSSAPHGGASFGHTSSSQVLLLLEQSLPLPRQSRQAPDQPQRHLQPLRRRHRRSQDIQSQLQLQLQPRQQHRLHNQHRRRGRRVREEQGPGRGRGPRRERKAKHEVVRRCCCDFQRFDPQEPRSYSLCTACRQSPPYCCQSPSTMPVVSPFDLRFAPSTALAPNRSSELEDGSVHVPGLCPGSAVCAQMSAGCCVDCVNLTSQKMIPSGASSSHVSSRSNVRSEQPSTPLLTVLSSSRMARTDKGGPRLSARVAPGSHSRLLLRLSCRLKCLFLLALRLLWVQSVTAVLIPFDNCLDKSYQMDQPTRLQWKPLFIDASFDDQDDRHTLKLTMWGNVTGAATSGNITLPPPGSPDWNDTSKHDGKIVAVPEPDSANPKVTTLFTHINVLTYSEATERTDFCNQSLRNAHCPLGPVWEVNSTNREDLPYVTYTKDFYSSYAFSSFASEFSIVYGDSGNTQIGCVSATVTPDLGNLAWMLKFLPLIVLVFVGVATIFAAIFSPWGTSDVFHWTSNYGRDPDLLRLVTPGFGDCLQYIQFVVLTGGLTLNYPGFYQPIVSQGSWSALMFNQSFVSDSPGWISLRDGIYLTEGRYGLQRLAHLVGVGEVEDVWAGMMVWLMAIIGAVFVLTQGAFLVKWLYRSVKKVPEEDLRHKNLPFTLGNVVRLVLNYFLLPIVALSTFQLVVATHSPAYTVALAVVTLVLIIGFAVWLLHLIATSRPRAFLFDDLPTVLLYGPLYNTYSDEAAAFALIPVFLSFLRGIAIGAVQPAGVAQVVLLAICEIIQILTLHAFRPFHSPTSMNAYHTLFSGLRLVSILMMVAFVPSLEVEEGLKGWVGYAILVVHAGVLVLGFFLNAVQTIVEVVARLLGAGGDDVRGQSRGGLSKIFGMRQLSRRMPRRAGGPISHSQLSSAAMLDTDETFKAGYVMNGGRIQSELAGSMGPMTKHHRHSSSVLEDVSLNTAVRNLDNGSFTPTTPGEANSFSFAASAQPQGRSPSAFGMPTVDPYFRPPRRRTTTESAYSPGAKPGGSWTSADWSQKRLSQSGVPLNDTAEFDPQTSRSATPGPYMIAYPPRTDYTTREVDYYYGLRGERLNSDAPSRKLGTGPADPTGPMASAAGWLRNILGRNSKEKGKGFEVVRSARMPPAMRTGAVDYEDESPPEGIPVAMGVIRNGPIESDEEDNVRQANADRDTTARTAAEAVPLRAAEGTNDDMPDDTETYHDSEGLPAEPDLATVSQSSRTQTVTRRGNRTSNEDNGPSPLLSPPRRSSKRNSYHHTRNGSVSNTPPAQPVLESGPQNARPASSLAVSARLPFERTNSQKRLSSSSIGVSEDLSSGDAYAGSRTGSGLNESYGFVNQGNVNRVEQGHEPDLLGSVAEVGIIGRDNSRGSSQTGNTSRYSGL</sequence>
<feature type="compositionally biased region" description="Low complexity" evidence="7">
    <location>
        <begin position="1281"/>
        <end position="1293"/>
    </location>
</feature>
<dbReference type="KEGG" id="ncr:NCU09374"/>
<keyword evidence="3 8" id="KW-0812">Transmembrane</keyword>
<dbReference type="PANTHER" id="PTHR31145:SF6">
    <property type="entry name" value="INTEGRAL MEMBRANE PROTEIN (AFU_ORTHOLOGUE AFUA_7G01610)"/>
    <property type="match status" value="1"/>
</dbReference>
<protein>
    <submittedName>
        <fullName evidence="10">Integral membrane protein</fullName>
    </submittedName>
</protein>
<evidence type="ECO:0000256" key="3">
    <source>
        <dbReference type="ARBA" id="ARBA00022692"/>
    </source>
</evidence>
<feature type="region of interest" description="Disordered" evidence="7">
    <location>
        <begin position="1429"/>
        <end position="1448"/>
    </location>
</feature>
<evidence type="ECO:0000256" key="2">
    <source>
        <dbReference type="ARBA" id="ARBA00010642"/>
    </source>
</evidence>
<reference evidence="10 11" key="1">
    <citation type="journal article" date="2003" name="Nature">
        <title>The genome sequence of the filamentous fungus Neurospora crassa.</title>
        <authorList>
            <person name="Galagan J.E."/>
            <person name="Calvo S.E."/>
            <person name="Borkovich K.A."/>
            <person name="Selker E.U."/>
            <person name="Read N.D."/>
            <person name="Jaffe D."/>
            <person name="FitzHugh W."/>
            <person name="Ma L.J."/>
            <person name="Smirnov S."/>
            <person name="Purcell S."/>
            <person name="Rehman B."/>
            <person name="Elkins T."/>
            <person name="Engels R."/>
            <person name="Wang S."/>
            <person name="Nielsen C.B."/>
            <person name="Butler J."/>
            <person name="Endrizzi M."/>
            <person name="Qui D."/>
            <person name="Ianakiev P."/>
            <person name="Bell-Pedersen D."/>
            <person name="Nelson M.A."/>
            <person name="Werner-Washburne M."/>
            <person name="Selitrennikoff C.P."/>
            <person name="Kinsey J.A."/>
            <person name="Braun E.L."/>
            <person name="Zelter A."/>
            <person name="Schulte U."/>
            <person name="Kothe G.O."/>
            <person name="Jedd G."/>
            <person name="Mewes W."/>
            <person name="Staben C."/>
            <person name="Marcotte E."/>
            <person name="Greenberg D."/>
            <person name="Roy A."/>
            <person name="Foley K."/>
            <person name="Naylor J."/>
            <person name="Stange-Thomann N."/>
            <person name="Barrett R."/>
            <person name="Gnerre S."/>
            <person name="Kamal M."/>
            <person name="Kamvysselis M."/>
            <person name="Mauceli E."/>
            <person name="Bielke C."/>
            <person name="Rudd S."/>
            <person name="Frishman D."/>
            <person name="Krystofova S."/>
            <person name="Rasmussen C."/>
            <person name="Metzenberg R.L."/>
            <person name="Perkins D.D."/>
            <person name="Kroken S."/>
            <person name="Cogoni C."/>
            <person name="Macino G."/>
            <person name="Catcheside D."/>
            <person name="Li W."/>
            <person name="Pratt R.J."/>
            <person name="Osmani S.A."/>
            <person name="DeSouza C.P."/>
            <person name="Glass L."/>
            <person name="Orbach M.J."/>
            <person name="Berglund J.A."/>
            <person name="Voelker R."/>
            <person name="Yarden O."/>
            <person name="Plamann M."/>
            <person name="Seiler S."/>
            <person name="Dunlap J."/>
            <person name="Radford A."/>
            <person name="Aramayo R."/>
            <person name="Natvig D.O."/>
            <person name="Alex L.A."/>
            <person name="Mannhaupt G."/>
            <person name="Ebbole D.J."/>
            <person name="Freitag M."/>
            <person name="Paulsen I."/>
            <person name="Sachs M.S."/>
            <person name="Lander E.S."/>
            <person name="Nusbaum C."/>
            <person name="Birren B."/>
        </authorList>
    </citation>
    <scope>NUCLEOTIDE SEQUENCE [LARGE SCALE GENOMIC DNA]</scope>
    <source>
        <strain evidence="11">ATCC 24698 / 74-OR23-1A / CBS 708.71 / DSM 1257 / FGSC 987</strain>
    </source>
</reference>
<dbReference type="InterPro" id="IPR010308">
    <property type="entry name" value="TRP_C"/>
</dbReference>
<feature type="compositionally biased region" description="Polar residues" evidence="7">
    <location>
        <begin position="1434"/>
        <end position="1448"/>
    </location>
</feature>
<dbReference type="Proteomes" id="UP000001805">
    <property type="component" value="Chromosome 1, Linkage Group I"/>
</dbReference>
<evidence type="ECO:0000313" key="10">
    <source>
        <dbReference type="EMBL" id="EAA34509.2"/>
    </source>
</evidence>
<dbReference type="InParanoid" id="Q7SCN7"/>
<feature type="compositionally biased region" description="Basic residues" evidence="7">
    <location>
        <begin position="122"/>
        <end position="136"/>
    </location>
</feature>
<feature type="transmembrane region" description="Helical" evidence="8">
    <location>
        <begin position="532"/>
        <end position="554"/>
    </location>
</feature>
<accession>Q7SCN7</accession>
<keyword evidence="5 8" id="KW-1133">Transmembrane helix</keyword>
<evidence type="ECO:0000313" key="11">
    <source>
        <dbReference type="Proteomes" id="UP000001805"/>
    </source>
</evidence>
<evidence type="ECO:0000256" key="6">
    <source>
        <dbReference type="ARBA" id="ARBA00023136"/>
    </source>
</evidence>
<dbReference type="HOGENOM" id="CLU_004278_0_0_1"/>
<dbReference type="GeneID" id="3879894"/>
<dbReference type="PaxDb" id="5141-EFNCRP00000009460"/>
<dbReference type="Pfam" id="PF06011">
    <property type="entry name" value="TRP"/>
    <property type="match status" value="1"/>
</dbReference>
<feature type="region of interest" description="Disordered" evidence="7">
    <location>
        <begin position="1018"/>
        <end position="1120"/>
    </location>
</feature>